<accession>A0A437K4Y0</accession>
<reference evidence="3 4" key="1">
    <citation type="submission" date="2019-01" db="EMBL/GenBank/DDBJ databases">
        <title>Bacillus sp. M5HDSG1-1, whole genome shotgun sequence.</title>
        <authorList>
            <person name="Tuo L."/>
        </authorList>
    </citation>
    <scope>NUCLEOTIDE SEQUENCE [LARGE SCALE GENOMIC DNA]</scope>
    <source>
        <strain evidence="3 4">M5HDSG1-1</strain>
    </source>
</reference>
<dbReference type="Proteomes" id="UP000288024">
    <property type="component" value="Unassembled WGS sequence"/>
</dbReference>
<proteinExistence type="inferred from homology"/>
<dbReference type="InterPro" id="IPR029044">
    <property type="entry name" value="Nucleotide-diphossugar_trans"/>
</dbReference>
<evidence type="ECO:0000313" key="3">
    <source>
        <dbReference type="EMBL" id="RVT57823.1"/>
    </source>
</evidence>
<dbReference type="InterPro" id="IPR001173">
    <property type="entry name" value="Glyco_trans_2-like"/>
</dbReference>
<dbReference type="GO" id="GO:0016758">
    <property type="term" value="F:hexosyltransferase activity"/>
    <property type="evidence" value="ECO:0007669"/>
    <property type="project" value="UniProtKB-ARBA"/>
</dbReference>
<dbReference type="SUPFAM" id="SSF53448">
    <property type="entry name" value="Nucleotide-diphospho-sugar transferases"/>
    <property type="match status" value="1"/>
</dbReference>
<evidence type="ECO:0000259" key="2">
    <source>
        <dbReference type="Pfam" id="PF00535"/>
    </source>
</evidence>
<dbReference type="PANTHER" id="PTHR22916">
    <property type="entry name" value="GLYCOSYLTRANSFERASE"/>
    <property type="match status" value="1"/>
</dbReference>
<comment type="similarity">
    <text evidence="1">Belongs to the glycosyltransferase 2 family.</text>
</comment>
<dbReference type="PANTHER" id="PTHR22916:SF3">
    <property type="entry name" value="UDP-GLCNAC:BETAGAL BETA-1,3-N-ACETYLGLUCOSAMINYLTRANSFERASE-LIKE PROTEIN 1"/>
    <property type="match status" value="1"/>
</dbReference>
<protein>
    <submittedName>
        <fullName evidence="3">Glycosyltransferase</fullName>
    </submittedName>
</protein>
<evidence type="ECO:0000313" key="4">
    <source>
        <dbReference type="Proteomes" id="UP000288024"/>
    </source>
</evidence>
<comment type="caution">
    <text evidence="3">The sequence shown here is derived from an EMBL/GenBank/DDBJ whole genome shotgun (WGS) entry which is preliminary data.</text>
</comment>
<sequence>MYPKISIIIPFYNCAYVDQSIRSALNQTYPNVEVILVDDGSVKYREKIMPYRSRIKYIRKENGGTATALNRGIAEATGEYIAWLSSDDLFKPEKLSKQMAFMQERGIDASFTNYDIIDSNNNVQVPSNGANYSSMKAVYEGYLYSNPINGCTILIKKSIFEEFGDFNPAMVYTHDYEMWFRLLSKGVHIVYLDESLTQFRSHSESGTNKYQQQMLAEMQGIEAIYRPLIVQYIVDHFLLL</sequence>
<dbReference type="EMBL" id="RZTZ01000015">
    <property type="protein sequence ID" value="RVT57823.1"/>
    <property type="molecule type" value="Genomic_DNA"/>
</dbReference>
<evidence type="ECO:0000256" key="1">
    <source>
        <dbReference type="ARBA" id="ARBA00006739"/>
    </source>
</evidence>
<keyword evidence="3" id="KW-0808">Transferase</keyword>
<keyword evidence="4" id="KW-1185">Reference proteome</keyword>
<organism evidence="3 4">
    <name type="scientific">Niallia taxi</name>
    <dbReference type="NCBI Taxonomy" id="2499688"/>
    <lineage>
        <taxon>Bacteria</taxon>
        <taxon>Bacillati</taxon>
        <taxon>Bacillota</taxon>
        <taxon>Bacilli</taxon>
        <taxon>Bacillales</taxon>
        <taxon>Bacillaceae</taxon>
        <taxon>Niallia</taxon>
    </lineage>
</organism>
<gene>
    <name evidence="3" type="ORF">EM808_23785</name>
</gene>
<name>A0A437K4Y0_9BACI</name>
<feature type="domain" description="Glycosyltransferase 2-like" evidence="2">
    <location>
        <begin position="6"/>
        <end position="158"/>
    </location>
</feature>
<dbReference type="Pfam" id="PF00535">
    <property type="entry name" value="Glycos_transf_2"/>
    <property type="match status" value="1"/>
</dbReference>
<dbReference type="Gene3D" id="3.90.550.10">
    <property type="entry name" value="Spore Coat Polysaccharide Biosynthesis Protein SpsA, Chain A"/>
    <property type="match status" value="1"/>
</dbReference>
<dbReference type="AlphaFoldDB" id="A0A437K4Y0"/>